<feature type="compositionally biased region" description="Basic and acidic residues" evidence="13">
    <location>
        <begin position="243"/>
        <end position="252"/>
    </location>
</feature>
<dbReference type="STRING" id="28377.ENSACAP00000007579"/>
<dbReference type="PANTHER" id="PTHR15052">
    <property type="entry name" value="RNA POLYMERASE III TRANSCRIPTION INITIATION FACTOR COMPLEX SUBUNIT"/>
    <property type="match status" value="1"/>
</dbReference>
<comment type="subcellular location">
    <subcellularLocation>
        <location evidence="1">Nucleus</location>
    </subcellularLocation>
</comment>
<dbReference type="InterPro" id="IPR052416">
    <property type="entry name" value="GTF3C_component"/>
</dbReference>
<dbReference type="AlphaFoldDB" id="H9GD03"/>
<evidence type="ECO:0000256" key="8">
    <source>
        <dbReference type="ARBA" id="ARBA00063334"/>
    </source>
</evidence>
<comment type="function">
    <text evidence="7">Required for RNA polymerase III-mediated transcription. Component of TFIIIC that initiates transcription complex assembly on tRNA and is required for transcription of 5S rRNA and other stable nuclear and cytoplasmic RNAs. May play a direct role in stabilizing interactions of TFIIIC2 with TFIIIC1.</text>
</comment>
<keyword evidence="5" id="KW-0804">Transcription</keyword>
<evidence type="ECO:0000256" key="13">
    <source>
        <dbReference type="SAM" id="MobiDB-lite"/>
    </source>
</evidence>
<dbReference type="GO" id="GO:0006383">
    <property type="term" value="P:transcription by RNA polymerase III"/>
    <property type="evidence" value="ECO:0000318"/>
    <property type="project" value="GO_Central"/>
</dbReference>
<evidence type="ECO:0000256" key="7">
    <source>
        <dbReference type="ARBA" id="ARBA00053668"/>
    </source>
</evidence>
<dbReference type="SMART" id="SM00320">
    <property type="entry name" value="WD40"/>
    <property type="match status" value="4"/>
</dbReference>
<dbReference type="OrthoDB" id="4703at2759"/>
<dbReference type="HOGENOM" id="CLU_014720_0_0_1"/>
<dbReference type="Proteomes" id="UP000001646">
    <property type="component" value="Unplaced"/>
</dbReference>
<accession>H9GD03</accession>
<feature type="compositionally biased region" description="Acidic residues" evidence="13">
    <location>
        <begin position="277"/>
        <end position="311"/>
    </location>
</feature>
<name>H9GD03_ANOCA</name>
<evidence type="ECO:0000256" key="5">
    <source>
        <dbReference type="ARBA" id="ARBA00023163"/>
    </source>
</evidence>
<evidence type="ECO:0000256" key="2">
    <source>
        <dbReference type="ARBA" id="ARBA00022553"/>
    </source>
</evidence>
<dbReference type="eggNOG" id="ENOG502RAA6">
    <property type="taxonomic scope" value="Eukaryota"/>
</dbReference>
<keyword evidence="3 12" id="KW-0853">WD repeat</keyword>
<reference evidence="14" key="3">
    <citation type="submission" date="2025-09" db="UniProtKB">
        <authorList>
            <consortium name="Ensembl"/>
        </authorList>
    </citation>
    <scope>IDENTIFICATION</scope>
</reference>
<dbReference type="Ensembl" id="ENSACAT00000007740.4">
    <property type="protein sequence ID" value="ENSACAP00000007579.3"/>
    <property type="gene ID" value="ENSACAG00000007675.4"/>
</dbReference>
<organism evidence="14 15">
    <name type="scientific">Anolis carolinensis</name>
    <name type="common">Green anole</name>
    <name type="synonym">American chameleon</name>
    <dbReference type="NCBI Taxonomy" id="28377"/>
    <lineage>
        <taxon>Eukaryota</taxon>
        <taxon>Metazoa</taxon>
        <taxon>Chordata</taxon>
        <taxon>Craniata</taxon>
        <taxon>Vertebrata</taxon>
        <taxon>Euteleostomi</taxon>
        <taxon>Lepidosauria</taxon>
        <taxon>Squamata</taxon>
        <taxon>Bifurcata</taxon>
        <taxon>Unidentata</taxon>
        <taxon>Episquamata</taxon>
        <taxon>Toxicofera</taxon>
        <taxon>Iguania</taxon>
        <taxon>Dactyloidae</taxon>
        <taxon>Anolis</taxon>
    </lineage>
</organism>
<dbReference type="GO" id="GO:0005634">
    <property type="term" value="C:nucleus"/>
    <property type="evidence" value="ECO:0007669"/>
    <property type="project" value="UniProtKB-SubCell"/>
</dbReference>
<evidence type="ECO:0000256" key="11">
    <source>
        <dbReference type="ARBA" id="ARBA00080928"/>
    </source>
</evidence>
<evidence type="ECO:0000256" key="6">
    <source>
        <dbReference type="ARBA" id="ARBA00023242"/>
    </source>
</evidence>
<dbReference type="InterPro" id="IPR001680">
    <property type="entry name" value="WD40_rpt"/>
</dbReference>
<keyword evidence="4" id="KW-0677">Repeat</keyword>
<keyword evidence="2" id="KW-0597">Phosphoprotein</keyword>
<proteinExistence type="predicted"/>
<feature type="repeat" description="WD" evidence="12">
    <location>
        <begin position="658"/>
        <end position="693"/>
    </location>
</feature>
<keyword evidence="6" id="KW-0539">Nucleus</keyword>
<evidence type="ECO:0000256" key="10">
    <source>
        <dbReference type="ARBA" id="ARBA00077594"/>
    </source>
</evidence>
<dbReference type="InParanoid" id="H9GD03"/>
<dbReference type="InterPro" id="IPR015943">
    <property type="entry name" value="WD40/YVTN_repeat-like_dom_sf"/>
</dbReference>
<dbReference type="Gene3D" id="2.130.10.10">
    <property type="entry name" value="YVTN repeat-like/Quinoprotein amine dehydrogenase"/>
    <property type="match status" value="1"/>
</dbReference>
<dbReference type="FunFam" id="2.130.10.10:FF:000311">
    <property type="entry name" value="general transcription factor 3C polypeptide 2"/>
    <property type="match status" value="1"/>
</dbReference>
<evidence type="ECO:0000256" key="12">
    <source>
        <dbReference type="PROSITE-ProRule" id="PRU00221"/>
    </source>
</evidence>
<dbReference type="KEGG" id="acs:100563309"/>
<dbReference type="Bgee" id="ENSACAG00000007675">
    <property type="expression patterns" value="Expressed in kidney and 9 other cell types or tissues"/>
</dbReference>
<dbReference type="PROSITE" id="PS00678">
    <property type="entry name" value="WD_REPEATS_1"/>
    <property type="match status" value="1"/>
</dbReference>
<dbReference type="GeneTree" id="ENSGT00390000018632"/>
<protein>
    <recommendedName>
        <fullName evidence="9">General transcription factor 3C polypeptide 2</fullName>
    </recommendedName>
    <alternativeName>
        <fullName evidence="10">TF3C-beta</fullName>
    </alternativeName>
    <alternativeName>
        <fullName evidence="11">Transcription factor IIIC subunit beta</fullName>
    </alternativeName>
</protein>
<feature type="region of interest" description="Disordered" evidence="13">
    <location>
        <begin position="812"/>
        <end position="837"/>
    </location>
</feature>
<dbReference type="PANTHER" id="PTHR15052:SF2">
    <property type="entry name" value="GENERAL TRANSCRIPTION FACTOR 3C POLYPEPTIDE 2"/>
    <property type="match status" value="1"/>
</dbReference>
<evidence type="ECO:0000313" key="14">
    <source>
        <dbReference type="Ensembl" id="ENSACAP00000007579.3"/>
    </source>
</evidence>
<reference evidence="14" key="1">
    <citation type="submission" date="2009-12" db="EMBL/GenBank/DDBJ databases">
        <title>The Genome Sequence of Anolis carolinensis (Green Anole Lizard).</title>
        <authorList>
            <consortium name="The Genome Sequencing Platform"/>
            <person name="Di Palma F."/>
            <person name="Alfoldi J."/>
            <person name="Heiman D."/>
            <person name="Young S."/>
            <person name="Grabherr M."/>
            <person name="Johnson J."/>
            <person name="Lander E.S."/>
            <person name="Lindblad-Toh K."/>
        </authorList>
    </citation>
    <scope>NUCLEOTIDE SEQUENCE [LARGE SCALE GENOMIC DNA]</scope>
    <source>
        <strain evidence="14">JBL SC #1</strain>
    </source>
</reference>
<keyword evidence="15" id="KW-1185">Reference proteome</keyword>
<sequence length="968" mass="105455">MDPRPPVLGHAMGVTARGTTLPVDAEGACPGSPCRQDQAAPTEPPAGSPPKKTRGPEDEEEEAPHGALPAQPEDKKEEEEVTPQEEQPDELHGAAAPVLGHPEEAPSAVAPPRPKGPRGRKPRKGAPGRRGGRPKSSGGAATSPGPSLNGPSLPAKVPKKRGRKSKAELLLLKLAQGLEAPEPLPPEEEKMKGLDATEDGLETTPGGRPKRRAAKVALLYLQELAEELSSVCQAPPCSEASEDAPKPEEPGRKPRGRKPRRDTSEEDADFVPPEEGLLQEEEEEEDEEYQEEEEEEDEEDVLLSEASESELEPGVQRAVTVAPAPRPKTHCRGFAPNGLHNSIMIPVWKSLSVTHQFRERFHSPWEFPEWVPSARKWACLSESEAEEYLPRETKSPLFSIRREGLQEDSSVLYRVNRFSALPPHPERLDMTFFVGGPVWALEWCPTPEGALASQHLALYCHPGMEDQHHLSGTHLGPALLQLWEVGALQQDAGSATKPGLAFAIATDHGCIWDLKFCPSGAWEPPSVRRKAPQMSRLGLLAAAFSDGQVLLYSLPHPEALRAQQTAQVTGSGGLSPRHAIYKVQCVASLQVSSIQAEGSSAECGQCFSLAWLPSRPHLHLAASFYDGTVALWDLATTSLLLRIRQADGSLRLFPFHSFLAHDQAVRSIQWCKADSNFLVTAGNDRKIKFWDLRRLHEPVNSIKRFLSTEIAWLLSSCGVTVAQDNCYAPYGLCGIHYLDAGFLGFRAYFVAPRKGTVWSISGSDWLNTVVAGDVTGELGVAMMPDLSLDPHNVKRPSERRFPVYKADLLPRSCPLPSREGPGSGPAGAGERPRAPEGRSYSQAVAQSYLLFQDTDLRSFKSFRRKTRKHQHHGFPEAKEGIILGRLQLEAVHKVCFSPNLSCHSWVASGGHSGLVRLHCLRALVSPPSHKLQKECQAQFGAMTQADGERGTCLDSPLAPATVSSVAVS</sequence>
<feature type="compositionally biased region" description="Acidic residues" evidence="13">
    <location>
        <begin position="76"/>
        <end position="88"/>
    </location>
</feature>
<dbReference type="InterPro" id="IPR036322">
    <property type="entry name" value="WD40_repeat_dom_sf"/>
</dbReference>
<comment type="subunit">
    <text evidence="8">Part of the TFIIIC subcomplex TFIIIC2, consisting of six subunits, GTF3C1, GTF3C2, GTF3C3, GTF3C4, GTF3C5 and GTF3C6.</text>
</comment>
<evidence type="ECO:0000313" key="15">
    <source>
        <dbReference type="Proteomes" id="UP000001646"/>
    </source>
</evidence>
<feature type="compositionally biased region" description="Low complexity" evidence="13">
    <location>
        <begin position="168"/>
        <end position="181"/>
    </location>
</feature>
<dbReference type="InterPro" id="IPR019775">
    <property type="entry name" value="WD40_repeat_CS"/>
</dbReference>
<evidence type="ECO:0000256" key="4">
    <source>
        <dbReference type="ARBA" id="ARBA00022737"/>
    </source>
</evidence>
<dbReference type="PROSITE" id="PS50082">
    <property type="entry name" value="WD_REPEATS_2"/>
    <property type="match status" value="1"/>
</dbReference>
<feature type="compositionally biased region" description="Basic residues" evidence="13">
    <location>
        <begin position="115"/>
        <end position="133"/>
    </location>
</feature>
<dbReference type="GO" id="GO:0000127">
    <property type="term" value="C:transcription factor TFIIIC complex"/>
    <property type="evidence" value="ECO:0000318"/>
    <property type="project" value="GO_Central"/>
</dbReference>
<reference evidence="14" key="2">
    <citation type="submission" date="2025-08" db="UniProtKB">
        <authorList>
            <consortium name="Ensembl"/>
        </authorList>
    </citation>
    <scope>IDENTIFICATION</scope>
</reference>
<dbReference type="Pfam" id="PF00400">
    <property type="entry name" value="WD40"/>
    <property type="match status" value="1"/>
</dbReference>
<evidence type="ECO:0000256" key="3">
    <source>
        <dbReference type="ARBA" id="ARBA00022574"/>
    </source>
</evidence>
<feature type="region of interest" description="Disordered" evidence="13">
    <location>
        <begin position="1"/>
        <end position="212"/>
    </location>
</feature>
<feature type="compositionally biased region" description="Low complexity" evidence="13">
    <location>
        <begin position="134"/>
        <end position="154"/>
    </location>
</feature>
<evidence type="ECO:0000256" key="1">
    <source>
        <dbReference type="ARBA" id="ARBA00004123"/>
    </source>
</evidence>
<dbReference type="PROSITE" id="PS50294">
    <property type="entry name" value="WD_REPEATS_REGION"/>
    <property type="match status" value="1"/>
</dbReference>
<dbReference type="SUPFAM" id="SSF50978">
    <property type="entry name" value="WD40 repeat-like"/>
    <property type="match status" value="1"/>
</dbReference>
<feature type="region of interest" description="Disordered" evidence="13">
    <location>
        <begin position="229"/>
        <end position="319"/>
    </location>
</feature>
<evidence type="ECO:0000256" key="9">
    <source>
        <dbReference type="ARBA" id="ARBA00069550"/>
    </source>
</evidence>